<proteinExistence type="predicted"/>
<protein>
    <submittedName>
        <fullName evidence="1">Uncharacterized protein</fullName>
    </submittedName>
</protein>
<evidence type="ECO:0000313" key="1">
    <source>
        <dbReference type="EMBL" id="TFK65772.1"/>
    </source>
</evidence>
<dbReference type="EMBL" id="ML208426">
    <property type="protein sequence ID" value="TFK65772.1"/>
    <property type="molecule type" value="Genomic_DNA"/>
</dbReference>
<organism evidence="1 2">
    <name type="scientific">Pluteus cervinus</name>
    <dbReference type="NCBI Taxonomy" id="181527"/>
    <lineage>
        <taxon>Eukaryota</taxon>
        <taxon>Fungi</taxon>
        <taxon>Dikarya</taxon>
        <taxon>Basidiomycota</taxon>
        <taxon>Agaricomycotina</taxon>
        <taxon>Agaricomycetes</taxon>
        <taxon>Agaricomycetidae</taxon>
        <taxon>Agaricales</taxon>
        <taxon>Pluteineae</taxon>
        <taxon>Pluteaceae</taxon>
        <taxon>Pluteus</taxon>
    </lineage>
</organism>
<reference evidence="1 2" key="1">
    <citation type="journal article" date="2019" name="Nat. Ecol. Evol.">
        <title>Megaphylogeny resolves global patterns of mushroom evolution.</title>
        <authorList>
            <person name="Varga T."/>
            <person name="Krizsan K."/>
            <person name="Foldi C."/>
            <person name="Dima B."/>
            <person name="Sanchez-Garcia M."/>
            <person name="Sanchez-Ramirez S."/>
            <person name="Szollosi G.J."/>
            <person name="Szarkandi J.G."/>
            <person name="Papp V."/>
            <person name="Albert L."/>
            <person name="Andreopoulos W."/>
            <person name="Angelini C."/>
            <person name="Antonin V."/>
            <person name="Barry K.W."/>
            <person name="Bougher N.L."/>
            <person name="Buchanan P."/>
            <person name="Buyck B."/>
            <person name="Bense V."/>
            <person name="Catcheside P."/>
            <person name="Chovatia M."/>
            <person name="Cooper J."/>
            <person name="Damon W."/>
            <person name="Desjardin D."/>
            <person name="Finy P."/>
            <person name="Geml J."/>
            <person name="Haridas S."/>
            <person name="Hughes K."/>
            <person name="Justo A."/>
            <person name="Karasinski D."/>
            <person name="Kautmanova I."/>
            <person name="Kiss B."/>
            <person name="Kocsube S."/>
            <person name="Kotiranta H."/>
            <person name="LaButti K.M."/>
            <person name="Lechner B.E."/>
            <person name="Liimatainen K."/>
            <person name="Lipzen A."/>
            <person name="Lukacs Z."/>
            <person name="Mihaltcheva S."/>
            <person name="Morgado L.N."/>
            <person name="Niskanen T."/>
            <person name="Noordeloos M.E."/>
            <person name="Ohm R.A."/>
            <person name="Ortiz-Santana B."/>
            <person name="Ovrebo C."/>
            <person name="Racz N."/>
            <person name="Riley R."/>
            <person name="Savchenko A."/>
            <person name="Shiryaev A."/>
            <person name="Soop K."/>
            <person name="Spirin V."/>
            <person name="Szebenyi C."/>
            <person name="Tomsovsky M."/>
            <person name="Tulloss R.E."/>
            <person name="Uehling J."/>
            <person name="Grigoriev I.V."/>
            <person name="Vagvolgyi C."/>
            <person name="Papp T."/>
            <person name="Martin F.M."/>
            <person name="Miettinen O."/>
            <person name="Hibbett D.S."/>
            <person name="Nagy L.G."/>
        </authorList>
    </citation>
    <scope>NUCLEOTIDE SEQUENCE [LARGE SCALE GENOMIC DNA]</scope>
    <source>
        <strain evidence="1 2">NL-1719</strain>
    </source>
</reference>
<gene>
    <name evidence="1" type="ORF">BDN72DRAFT_179835</name>
</gene>
<name>A0ACD3AJK6_9AGAR</name>
<dbReference type="Proteomes" id="UP000308600">
    <property type="component" value="Unassembled WGS sequence"/>
</dbReference>
<accession>A0ACD3AJK6</accession>
<keyword evidence="2" id="KW-1185">Reference proteome</keyword>
<sequence>MPTSYAKETKLSVYRRQEETQTNQLSLWLWAQGSFPVFLFAGLFKSSLMKSLRLKLEVLVGALSSTCFPFTLWNDSSSESKLAGEKRF</sequence>
<evidence type="ECO:0000313" key="2">
    <source>
        <dbReference type="Proteomes" id="UP000308600"/>
    </source>
</evidence>